<dbReference type="SUPFAM" id="SSF54593">
    <property type="entry name" value="Glyoxalase/Bleomycin resistance protein/Dihydroxybiphenyl dioxygenase"/>
    <property type="match status" value="1"/>
</dbReference>
<dbReference type="Gene3D" id="3.10.180.10">
    <property type="entry name" value="2,3-Dihydroxybiphenyl 1,2-Dioxygenase, domain 1"/>
    <property type="match status" value="1"/>
</dbReference>
<proteinExistence type="predicted"/>
<accession>A0A5B9QPC2</accession>
<reference evidence="2 3" key="1">
    <citation type="submission" date="2019-08" db="EMBL/GenBank/DDBJ databases">
        <title>Deep-cultivation of Planctomycetes and their phenomic and genomic characterization uncovers novel biology.</title>
        <authorList>
            <person name="Wiegand S."/>
            <person name="Jogler M."/>
            <person name="Boedeker C."/>
            <person name="Pinto D."/>
            <person name="Vollmers J."/>
            <person name="Rivas-Marin E."/>
            <person name="Kohn T."/>
            <person name="Peeters S.H."/>
            <person name="Heuer A."/>
            <person name="Rast P."/>
            <person name="Oberbeckmann S."/>
            <person name="Bunk B."/>
            <person name="Jeske O."/>
            <person name="Meyerdierks A."/>
            <person name="Storesund J.E."/>
            <person name="Kallscheuer N."/>
            <person name="Luecker S."/>
            <person name="Lage O.M."/>
            <person name="Pohl T."/>
            <person name="Merkel B.J."/>
            <person name="Hornburger P."/>
            <person name="Mueller R.-W."/>
            <person name="Bruemmer F."/>
            <person name="Labrenz M."/>
            <person name="Spormann A.M."/>
            <person name="Op den Camp H."/>
            <person name="Overmann J."/>
            <person name="Amann R."/>
            <person name="Jetten M.S.M."/>
            <person name="Mascher T."/>
            <person name="Medema M.H."/>
            <person name="Devos D.P."/>
            <person name="Kaster A.-K."/>
            <person name="Ovreas L."/>
            <person name="Rohde M."/>
            <person name="Galperin M.Y."/>
            <person name="Jogler C."/>
        </authorList>
    </citation>
    <scope>NUCLEOTIDE SEQUENCE [LARGE SCALE GENOMIC DNA]</scope>
    <source>
        <strain evidence="2 3">UC8</strain>
    </source>
</reference>
<dbReference type="Proteomes" id="UP000325286">
    <property type="component" value="Chromosome"/>
</dbReference>
<sequence>MTAKFFRAAPYADDAMNLPVRDIDEAIPFYESKMGFRVASRSEDGCRRVVLERDTIQIGLAENGGDPSQEGCFFEVDDVQAAAAELRSYDPSLETDMKTQQHGDTTYCLFFVVAPDGLCYCIGEAQK</sequence>
<protein>
    <submittedName>
        <fullName evidence="2">Glyoxalase-like domain protein</fullName>
    </submittedName>
</protein>
<dbReference type="InterPro" id="IPR029068">
    <property type="entry name" value="Glyas_Bleomycin-R_OHBP_Dase"/>
</dbReference>
<dbReference type="CDD" id="cd06587">
    <property type="entry name" value="VOC"/>
    <property type="match status" value="1"/>
</dbReference>
<dbReference type="Pfam" id="PF00903">
    <property type="entry name" value="Glyoxalase"/>
    <property type="match status" value="1"/>
</dbReference>
<organism evidence="2 3">
    <name type="scientific">Roseimaritima ulvae</name>
    <dbReference type="NCBI Taxonomy" id="980254"/>
    <lineage>
        <taxon>Bacteria</taxon>
        <taxon>Pseudomonadati</taxon>
        <taxon>Planctomycetota</taxon>
        <taxon>Planctomycetia</taxon>
        <taxon>Pirellulales</taxon>
        <taxon>Pirellulaceae</taxon>
        <taxon>Roseimaritima</taxon>
    </lineage>
</organism>
<dbReference type="RefSeq" id="WP_068138786.1">
    <property type="nucleotide sequence ID" value="NZ_CP042914.1"/>
</dbReference>
<evidence type="ECO:0000259" key="1">
    <source>
        <dbReference type="PROSITE" id="PS51819"/>
    </source>
</evidence>
<dbReference type="InterPro" id="IPR037523">
    <property type="entry name" value="VOC_core"/>
</dbReference>
<dbReference type="KEGG" id="rul:UC8_13200"/>
<dbReference type="EMBL" id="CP042914">
    <property type="protein sequence ID" value="QEG39355.1"/>
    <property type="molecule type" value="Genomic_DNA"/>
</dbReference>
<dbReference type="InterPro" id="IPR004360">
    <property type="entry name" value="Glyas_Fos-R_dOase_dom"/>
</dbReference>
<dbReference type="OrthoDB" id="291991at2"/>
<keyword evidence="3" id="KW-1185">Reference proteome</keyword>
<feature type="domain" description="VOC" evidence="1">
    <location>
        <begin position="11"/>
        <end position="125"/>
    </location>
</feature>
<gene>
    <name evidence="2" type="ORF">UC8_13200</name>
</gene>
<evidence type="ECO:0000313" key="3">
    <source>
        <dbReference type="Proteomes" id="UP000325286"/>
    </source>
</evidence>
<dbReference type="PROSITE" id="PS51819">
    <property type="entry name" value="VOC"/>
    <property type="match status" value="1"/>
</dbReference>
<name>A0A5B9QPC2_9BACT</name>
<evidence type="ECO:0000313" key="2">
    <source>
        <dbReference type="EMBL" id="QEG39355.1"/>
    </source>
</evidence>
<dbReference type="AlphaFoldDB" id="A0A5B9QPC2"/>